<dbReference type="Gene3D" id="3.40.50.300">
    <property type="entry name" value="P-loop containing nucleotide triphosphate hydrolases"/>
    <property type="match status" value="1"/>
</dbReference>
<feature type="compositionally biased region" description="Polar residues" evidence="1">
    <location>
        <begin position="785"/>
        <end position="803"/>
    </location>
</feature>
<dbReference type="AlphaFoldDB" id="A0A7I8X4E4"/>
<dbReference type="Proteomes" id="UP000582659">
    <property type="component" value="Unassembled WGS sequence"/>
</dbReference>
<feature type="region of interest" description="Disordered" evidence="1">
    <location>
        <begin position="704"/>
        <end position="810"/>
    </location>
</feature>
<feature type="region of interest" description="Disordered" evidence="1">
    <location>
        <begin position="600"/>
        <end position="671"/>
    </location>
</feature>
<evidence type="ECO:0000256" key="1">
    <source>
        <dbReference type="SAM" id="MobiDB-lite"/>
    </source>
</evidence>
<feature type="compositionally biased region" description="Polar residues" evidence="1">
    <location>
        <begin position="740"/>
        <end position="757"/>
    </location>
</feature>
<dbReference type="EMBL" id="CAJFDI010000006">
    <property type="protein sequence ID" value="CAD5233711.1"/>
    <property type="molecule type" value="Genomic_DNA"/>
</dbReference>
<feature type="region of interest" description="Disordered" evidence="1">
    <location>
        <begin position="498"/>
        <end position="543"/>
    </location>
</feature>
<feature type="compositionally biased region" description="Polar residues" evidence="1">
    <location>
        <begin position="600"/>
        <end position="624"/>
    </location>
</feature>
<keyword evidence="4" id="KW-1185">Reference proteome</keyword>
<dbReference type="EMBL" id="CAJFCV020000006">
    <property type="protein sequence ID" value="CAG9129039.1"/>
    <property type="molecule type" value="Genomic_DNA"/>
</dbReference>
<keyword evidence="2" id="KW-1133">Transmembrane helix</keyword>
<gene>
    <name evidence="3" type="ORF">BXYJ_LOCUS13802</name>
</gene>
<proteinExistence type="predicted"/>
<keyword evidence="2" id="KW-0812">Transmembrane</keyword>
<dbReference type="PANTHER" id="PTHR32046">
    <property type="entry name" value="G DOMAIN-CONTAINING PROTEIN"/>
    <property type="match status" value="1"/>
</dbReference>
<feature type="compositionally biased region" description="Gly residues" evidence="1">
    <location>
        <begin position="723"/>
        <end position="733"/>
    </location>
</feature>
<dbReference type="PANTHER" id="PTHR32046:SF11">
    <property type="entry name" value="IMMUNE-ASSOCIATED NUCLEOTIDE-BINDING PROTEIN 10-LIKE"/>
    <property type="match status" value="1"/>
</dbReference>
<accession>A0A7I8X4E4</accession>
<protein>
    <submittedName>
        <fullName evidence="3">(pine wood nematode) hypothetical protein</fullName>
    </submittedName>
</protein>
<dbReference type="SUPFAM" id="SSF52540">
    <property type="entry name" value="P-loop containing nucleoside triphosphate hydrolases"/>
    <property type="match status" value="1"/>
</dbReference>
<feature type="compositionally biased region" description="Polar residues" evidence="1">
    <location>
        <begin position="704"/>
        <end position="722"/>
    </location>
</feature>
<evidence type="ECO:0000256" key="2">
    <source>
        <dbReference type="SAM" id="Phobius"/>
    </source>
</evidence>
<feature type="compositionally biased region" description="Basic and acidic residues" evidence="1">
    <location>
        <begin position="443"/>
        <end position="453"/>
    </location>
</feature>
<feature type="region of interest" description="Disordered" evidence="1">
    <location>
        <begin position="548"/>
        <end position="567"/>
    </location>
</feature>
<organism evidence="3 4">
    <name type="scientific">Bursaphelenchus xylophilus</name>
    <name type="common">Pinewood nematode worm</name>
    <name type="synonym">Aphelenchoides xylophilus</name>
    <dbReference type="NCBI Taxonomy" id="6326"/>
    <lineage>
        <taxon>Eukaryota</taxon>
        <taxon>Metazoa</taxon>
        <taxon>Ecdysozoa</taxon>
        <taxon>Nematoda</taxon>
        <taxon>Chromadorea</taxon>
        <taxon>Rhabditida</taxon>
        <taxon>Tylenchina</taxon>
        <taxon>Tylenchomorpha</taxon>
        <taxon>Aphelenchoidea</taxon>
        <taxon>Aphelenchoididae</taxon>
        <taxon>Bursaphelenchus</taxon>
    </lineage>
</organism>
<feature type="compositionally biased region" description="Low complexity" evidence="1">
    <location>
        <begin position="506"/>
        <end position="516"/>
    </location>
</feature>
<dbReference type="OrthoDB" id="2386367at2759"/>
<dbReference type="InterPro" id="IPR027417">
    <property type="entry name" value="P-loop_NTPase"/>
</dbReference>
<sequence>MSELKVISKFAGEAFGTDNIRTVYAGEAQDTERRPDRTIILVGPIGAGKSSFIDFLCNYFYGARFDSAFRYKIADEIFDSTTPDKAVTKYVFNATKLTYRPIIIDTPGIGDPHGLKADRELAKLVSDYLSAASKERFHAVCLILPSYMHTINPQIDDDLHLTLSLFPDWMKKNIVPLITYSDFGEYDTNLLKHFGLEDNNRFFLNNEFLFRKISVDPNRQSEERQVWSRNERNIIEFLRYIGSLRPQTISRRLPPESEPLNQDFEEERRVRSSRETVTYLLETDEVKQIREEFTEHSGSPKRHSGTHRAATSTVFQIPVNKPQPVPIGQRVETRTVLGENRSNIPIGQGAALKDMNRKETFIENIEETVENLELLRRYIYDPTTRTYRIEYAHEVKVHESRRSSQGGSYSDLRRISPTRGGDSSGEIADINRGMRRNTSAPNLEKDSNKENQTRLDYSPQILKKLLGDAIMNESARGVGQQTTISPVRPQVVRMPFDPNEFERQSRQQQRPTSRNRGIGEGAQFEPAPVSQGSPDRSLDKSKDGIFERNSSSRQSLHNSPIRHGGVRHAIVTKDPNAIGQEISQPAQRPVIQPLPRTQIGQQVRQAQPLPAQNGQAQIPGQVQRQGPGYGQNVDPNRPGVQIGQVGQDGRFDPNRPQGQVQTPVQSPDPRYAVPQRPLVITQHTQEQGPGYWVGQRGREIEDTTITRQYPQRGNQSAQQSGQGRPGSGIGQPIGEGSYDPNRQGQNQPYPYDSTGQTAGYPLRPGTGRGIAPPTSGQGVDPRYQQGLNKAPQQSYDPNRQNGPSPYVRTDVHGVRTDYIGTRDGRWIEKRGYEITRDDLLTPKDVDAGLNDQQRLLNPSSRRGRKPAKKRGPLFNCCFYVVAPLVVIGIVATVIVTLVLLA</sequence>
<feature type="region of interest" description="Disordered" evidence="1">
    <location>
        <begin position="397"/>
        <end position="456"/>
    </location>
</feature>
<comment type="caution">
    <text evidence="3">The sequence shown here is derived from an EMBL/GenBank/DDBJ whole genome shotgun (WGS) entry which is preliminary data.</text>
</comment>
<reference evidence="3" key="1">
    <citation type="submission" date="2020-09" db="EMBL/GenBank/DDBJ databases">
        <authorList>
            <person name="Kikuchi T."/>
        </authorList>
    </citation>
    <scope>NUCLEOTIDE SEQUENCE</scope>
    <source>
        <strain evidence="3">Ka4C1</strain>
    </source>
</reference>
<dbReference type="Proteomes" id="UP000659654">
    <property type="component" value="Unassembled WGS sequence"/>
</dbReference>
<feature type="compositionally biased region" description="Polar residues" evidence="1">
    <location>
        <begin position="656"/>
        <end position="665"/>
    </location>
</feature>
<keyword evidence="2" id="KW-0472">Membrane</keyword>
<feature type="compositionally biased region" description="Polar residues" evidence="1">
    <location>
        <begin position="548"/>
        <end position="558"/>
    </location>
</feature>
<evidence type="ECO:0000313" key="4">
    <source>
        <dbReference type="Proteomes" id="UP000659654"/>
    </source>
</evidence>
<evidence type="ECO:0000313" key="3">
    <source>
        <dbReference type="EMBL" id="CAD5233711.1"/>
    </source>
</evidence>
<feature type="transmembrane region" description="Helical" evidence="2">
    <location>
        <begin position="878"/>
        <end position="900"/>
    </location>
</feature>
<name>A0A7I8X4E4_BURXY</name>